<reference evidence="4 5" key="1">
    <citation type="submission" date="2019-06" db="EMBL/GenBank/DDBJ databases">
        <authorList>
            <person name="Rodrigo-Torres L."/>
            <person name="Arahal R. D."/>
            <person name="Lucena T."/>
        </authorList>
    </citation>
    <scope>NUCLEOTIDE SEQUENCE [LARGE SCALE GENOMIC DNA]</scope>
    <source>
        <strain evidence="4 5">SW08-7</strain>
    </source>
</reference>
<proteinExistence type="predicted"/>
<dbReference type="EMBL" id="BPQI01000155">
    <property type="protein sequence ID" value="GJD58559.1"/>
    <property type="molecule type" value="Genomic_DNA"/>
</dbReference>
<dbReference type="Gene3D" id="3.40.50.2000">
    <property type="entry name" value="Glycogen Phosphorylase B"/>
    <property type="match status" value="1"/>
</dbReference>
<dbReference type="GO" id="GO:0016757">
    <property type="term" value="F:glycosyltransferase activity"/>
    <property type="evidence" value="ECO:0007669"/>
    <property type="project" value="InterPro"/>
</dbReference>
<dbReference type="InterPro" id="IPR001296">
    <property type="entry name" value="Glyco_trans_1"/>
</dbReference>
<reference evidence="3" key="2">
    <citation type="journal article" date="2021" name="Front. Microbiol.">
        <title>Comprehensive Comparative Genomics and Phenotyping of Methylobacterium Species.</title>
        <authorList>
            <person name="Alessa O."/>
            <person name="Ogura Y."/>
            <person name="Fujitani Y."/>
            <person name="Takami H."/>
            <person name="Hayashi T."/>
            <person name="Sahin N."/>
            <person name="Tani A."/>
        </authorList>
    </citation>
    <scope>NUCLEOTIDE SEQUENCE</scope>
    <source>
        <strain evidence="3">DSM 22415</strain>
    </source>
</reference>
<dbReference type="PANTHER" id="PTHR46401:SF2">
    <property type="entry name" value="GLYCOSYLTRANSFERASE WBBK-RELATED"/>
    <property type="match status" value="1"/>
</dbReference>
<dbReference type="OrthoDB" id="9790710at2"/>
<evidence type="ECO:0000313" key="4">
    <source>
        <dbReference type="EMBL" id="VUF10898.1"/>
    </source>
</evidence>
<sequence length="398" mass="44740">MASAAGPERRILIDVSTSLRWKGHNPVGIVRTERELVQHFLNHCPQAAFFSYDSADDAFWLVPREEVAALFPAAPTVSATTPSHGRLDEKVLLRFRSDDVVVSVGLQWDIAYMVRLYAEKKRRGMFVVQMVYDIVPIVMPEYCVPGMERKFPQFIVDAAWTADLIFCISESTRRDLESYYARVGLKAPVMARALLGSDIPTASLADPAGKLGLVPGEFVLYVSTIEPRKNHQMLFNIWRELHETARESLVPLIFVGNVGWNTADLMHFIKASEALHPDYDRVMSDVADAELDWLYRNARFTLYPSLYEGWGLPVAESLARGKVCIASNASSIPEVGGPLSDLLDPLDHVGWRDRIRHFLTDGEALAAREAEIREGFEPASWGACMRRFQDDLFAALPR</sequence>
<dbReference type="EMBL" id="CABFVH010000002">
    <property type="protein sequence ID" value="VUF10898.1"/>
    <property type="molecule type" value="Genomic_DNA"/>
</dbReference>
<feature type="domain" description="Glycosyl transferase family 1" evidence="2">
    <location>
        <begin position="217"/>
        <end position="365"/>
    </location>
</feature>
<name>A0A564FSV5_9HYPH</name>
<protein>
    <recommendedName>
        <fullName evidence="2">Glycosyl transferase family 1 domain-containing protein</fullName>
    </recommendedName>
</protein>
<dbReference type="Pfam" id="PF00534">
    <property type="entry name" value="Glycos_transf_1"/>
    <property type="match status" value="1"/>
</dbReference>
<accession>A0A564FSV5</accession>
<dbReference type="AlphaFoldDB" id="A0A564FSV5"/>
<reference evidence="3" key="3">
    <citation type="submission" date="2021-08" db="EMBL/GenBank/DDBJ databases">
        <authorList>
            <person name="Tani A."/>
            <person name="Ola A."/>
            <person name="Ogura Y."/>
            <person name="Katsura K."/>
            <person name="Hayashi T."/>
        </authorList>
    </citation>
    <scope>NUCLEOTIDE SEQUENCE</scope>
    <source>
        <strain evidence="3">DSM 22415</strain>
    </source>
</reference>
<evidence type="ECO:0000313" key="5">
    <source>
        <dbReference type="Proteomes" id="UP000401717"/>
    </source>
</evidence>
<dbReference type="Proteomes" id="UP000401717">
    <property type="component" value="Unassembled WGS sequence"/>
</dbReference>
<dbReference type="CDD" id="cd03809">
    <property type="entry name" value="GT4_MtfB-like"/>
    <property type="match status" value="1"/>
</dbReference>
<evidence type="ECO:0000259" key="2">
    <source>
        <dbReference type="Pfam" id="PF00534"/>
    </source>
</evidence>
<gene>
    <name evidence="3" type="ORF">IFDJLNFL_4480</name>
    <name evidence="4" type="ORF">MTDSW087_00570</name>
</gene>
<evidence type="ECO:0000256" key="1">
    <source>
        <dbReference type="ARBA" id="ARBA00022679"/>
    </source>
</evidence>
<dbReference type="SUPFAM" id="SSF53756">
    <property type="entry name" value="UDP-Glycosyltransferase/glycogen phosphorylase"/>
    <property type="match status" value="1"/>
</dbReference>
<dbReference type="RefSeq" id="WP_144759922.1">
    <property type="nucleotide sequence ID" value="NZ_BPQI01000155.1"/>
</dbReference>
<keyword evidence="1" id="KW-0808">Transferase</keyword>
<dbReference type="Proteomes" id="UP001055303">
    <property type="component" value="Unassembled WGS sequence"/>
</dbReference>
<organism evidence="4 5">
    <name type="scientific">Methylobacterium dankookense</name>
    <dbReference type="NCBI Taxonomy" id="560405"/>
    <lineage>
        <taxon>Bacteria</taxon>
        <taxon>Pseudomonadati</taxon>
        <taxon>Pseudomonadota</taxon>
        <taxon>Alphaproteobacteria</taxon>
        <taxon>Hyphomicrobiales</taxon>
        <taxon>Methylobacteriaceae</taxon>
        <taxon>Methylobacterium</taxon>
    </lineage>
</organism>
<evidence type="ECO:0000313" key="3">
    <source>
        <dbReference type="EMBL" id="GJD58559.1"/>
    </source>
</evidence>
<evidence type="ECO:0000313" key="6">
    <source>
        <dbReference type="Proteomes" id="UP001055303"/>
    </source>
</evidence>
<dbReference type="PANTHER" id="PTHR46401">
    <property type="entry name" value="GLYCOSYLTRANSFERASE WBBK-RELATED"/>
    <property type="match status" value="1"/>
</dbReference>
<keyword evidence="6" id="KW-1185">Reference proteome</keyword>